<evidence type="ECO:0000256" key="2">
    <source>
        <dbReference type="ARBA" id="ARBA00023157"/>
    </source>
</evidence>
<evidence type="ECO:0000313" key="5">
    <source>
        <dbReference type="Proteomes" id="UP001152795"/>
    </source>
</evidence>
<name>A0A6S7HHG4_PARCT</name>
<protein>
    <submittedName>
        <fullName evidence="4">Receptor-type tyrosine- phosphatase epsilon-like</fullName>
    </submittedName>
</protein>
<dbReference type="OrthoDB" id="5976273at2759"/>
<dbReference type="Gene3D" id="2.60.120.260">
    <property type="entry name" value="Galactose-binding domain-like"/>
    <property type="match status" value="1"/>
</dbReference>
<accession>A0A6S7HHG4</accession>
<dbReference type="EMBL" id="CACRXK020004785">
    <property type="protein sequence ID" value="CAB4004016.1"/>
    <property type="molecule type" value="Genomic_DNA"/>
</dbReference>
<dbReference type="PROSITE" id="PS01285">
    <property type="entry name" value="FA58C_1"/>
    <property type="match status" value="1"/>
</dbReference>
<proteinExistence type="predicted"/>
<dbReference type="PROSITE" id="PS50287">
    <property type="entry name" value="SRCR_2"/>
    <property type="match status" value="1"/>
</dbReference>
<reference evidence="4" key="1">
    <citation type="submission" date="2020-04" db="EMBL/GenBank/DDBJ databases">
        <authorList>
            <person name="Alioto T."/>
            <person name="Alioto T."/>
            <person name="Gomez Garrido J."/>
        </authorList>
    </citation>
    <scope>NUCLEOTIDE SEQUENCE</scope>
    <source>
        <strain evidence="4">A484AB</strain>
    </source>
</reference>
<dbReference type="InterPro" id="IPR000421">
    <property type="entry name" value="FA58C"/>
</dbReference>
<keyword evidence="4" id="KW-0675">Receptor</keyword>
<keyword evidence="1" id="KW-0677">Repeat</keyword>
<dbReference type="FunFam" id="2.60.40.10:FF:000028">
    <property type="entry name" value="Neuronal cell adhesion molecule"/>
    <property type="match status" value="1"/>
</dbReference>
<dbReference type="Pfam" id="PF00754">
    <property type="entry name" value="F5_F8_type_C"/>
    <property type="match status" value="1"/>
</dbReference>
<dbReference type="InterPro" id="IPR013783">
    <property type="entry name" value="Ig-like_fold"/>
</dbReference>
<dbReference type="SUPFAM" id="SSF49785">
    <property type="entry name" value="Galactose-binding domain-like"/>
    <property type="match status" value="1"/>
</dbReference>
<dbReference type="Gene3D" id="3.10.250.10">
    <property type="entry name" value="SRCR-like domain"/>
    <property type="match status" value="1"/>
</dbReference>
<keyword evidence="2 3" id="KW-1015">Disulfide bond</keyword>
<feature type="disulfide bond" evidence="3">
    <location>
        <begin position="680"/>
        <end position="741"/>
    </location>
</feature>
<dbReference type="Gene3D" id="2.60.40.10">
    <property type="entry name" value="Immunoglobulins"/>
    <property type="match status" value="2"/>
</dbReference>
<feature type="non-terminal residue" evidence="4">
    <location>
        <position position="1"/>
    </location>
</feature>
<dbReference type="InterPro" id="IPR008979">
    <property type="entry name" value="Galactose-bd-like_sf"/>
</dbReference>
<dbReference type="SMART" id="SM00060">
    <property type="entry name" value="FN3"/>
    <property type="match status" value="5"/>
</dbReference>
<dbReference type="PANTHER" id="PTHR46708">
    <property type="entry name" value="TENASCIN"/>
    <property type="match status" value="1"/>
</dbReference>
<gene>
    <name evidence="4" type="ORF">PACLA_8A036502</name>
</gene>
<keyword evidence="5" id="KW-1185">Reference proteome</keyword>
<dbReference type="InterPro" id="IPR003961">
    <property type="entry name" value="FN3_dom"/>
</dbReference>
<organism evidence="4 5">
    <name type="scientific">Paramuricea clavata</name>
    <name type="common">Red gorgonian</name>
    <name type="synonym">Violescent sea-whip</name>
    <dbReference type="NCBI Taxonomy" id="317549"/>
    <lineage>
        <taxon>Eukaryota</taxon>
        <taxon>Metazoa</taxon>
        <taxon>Cnidaria</taxon>
        <taxon>Anthozoa</taxon>
        <taxon>Octocorallia</taxon>
        <taxon>Malacalcyonacea</taxon>
        <taxon>Plexauridae</taxon>
        <taxon>Paramuricea</taxon>
    </lineage>
</organism>
<dbReference type="InterPro" id="IPR036772">
    <property type="entry name" value="SRCR-like_dom_sf"/>
</dbReference>
<dbReference type="GO" id="GO:0016020">
    <property type="term" value="C:membrane"/>
    <property type="evidence" value="ECO:0007669"/>
    <property type="project" value="InterPro"/>
</dbReference>
<dbReference type="PROSITE" id="PS50853">
    <property type="entry name" value="FN3"/>
    <property type="match status" value="2"/>
</dbReference>
<dbReference type="InterPro" id="IPR001190">
    <property type="entry name" value="SRCR"/>
</dbReference>
<dbReference type="SUPFAM" id="SSF49265">
    <property type="entry name" value="Fibronectin type III"/>
    <property type="match status" value="3"/>
</dbReference>
<evidence type="ECO:0000313" key="4">
    <source>
        <dbReference type="EMBL" id="CAB4004016.1"/>
    </source>
</evidence>
<dbReference type="InterPro" id="IPR036116">
    <property type="entry name" value="FN3_sf"/>
</dbReference>
<evidence type="ECO:0000256" key="3">
    <source>
        <dbReference type="PROSITE-ProRule" id="PRU00196"/>
    </source>
</evidence>
<feature type="disulfide bond" evidence="3">
    <location>
        <begin position="711"/>
        <end position="721"/>
    </location>
</feature>
<evidence type="ECO:0000256" key="1">
    <source>
        <dbReference type="ARBA" id="ARBA00022737"/>
    </source>
</evidence>
<sequence>QNPAPVYDIQVTPSDTSAQVRWRIRAAPVKSSYITHYCIYLGQRHLQTINRHTNQMKFNILGLKPYTKYTVGIAALDGSSQRSRKIYKKFITNEAVPSRFPSNVTFTTRGKNNLTVSWRHLNKSLRNGILKGYIVCYSDKARSSYPSCSHQNAYSNATVIDKLQPATKYFVTVAAGTIAGYGPRSSEISKITNGERVNPVATSYSSLNLIITKPATNIKEVMIIVQVAPKIKKVEDIGRSDLKPYQQNISDPYVTAYLKADVLPLTFVIGDGMEYNSEKQRYANQPLEQNSSYIMFLRFFECQDSYYSTEWSVSIKTLAKPAAPMISKIISTGLKQYTISWTQQLSPEHMTILKFYGNFSAPQETIKSLDISKEMRSITVDVKFGKQYTFDIQVETEAGRSDISSESWFSHSEPLKSPEKTGDGYTVTLRKPKEEQKIRIVILVMLQLKSMSNKPLALEILNVQDSSPSDWKADNVAFKAEEFNITEFRDATMEISLREIKRNQRTKRDNIEVHKLTPGATYRIAQLNIDESGRRTWSYWSEPFTFTKVRRPAPVYDIVVTPSQYTARLTWTINARKDSSYVTKLIIFLNGTKYQNISRGTQIDIKGLAPYTWYRVEIETQDGSLQRSSKASKIFKTMNAAPNIRFLPLPYEGYIQIKDGSTWKYVKEENWDKTRQKMLCHHLGFSETNANVIFIGRFRQRHNIATGNLICYNTQPNGTFCYIHPVPSTITSNVDMPYAKCKICDKPLLHERQRKYFLEVFFAADKVFSGSGGSESYQNARFTKDGWCASMSGAYLLLDLQKEYHITQIVVMGNKDQTKWSESYSLKYSHDKTYKNSKKIKGNQNGYQASVTQLDIYNVRYMKIQSTGNPKFCLRIELCGEAQKPAPVDRIQVTSSTTWALVTSAISIAPENSSFITHYYIYRDGKYLKAIDRQNYGIKFNLTGLKPSTGYKVGIVTADSSSQTSNIKYEDFTTTH</sequence>
<dbReference type="PROSITE" id="PS50022">
    <property type="entry name" value="FA58C_3"/>
    <property type="match status" value="1"/>
</dbReference>
<comment type="caution">
    <text evidence="3">Lacks conserved residue(s) required for the propagation of feature annotation.</text>
</comment>
<comment type="caution">
    <text evidence="4">The sequence shown here is derived from an EMBL/GenBank/DDBJ whole genome shotgun (WGS) entry which is preliminary data.</text>
</comment>
<dbReference type="AlphaFoldDB" id="A0A6S7HHG4"/>
<dbReference type="Pfam" id="PF00041">
    <property type="entry name" value="fn3"/>
    <property type="match status" value="2"/>
</dbReference>
<dbReference type="InterPro" id="IPR050991">
    <property type="entry name" value="ECM_Regulatory_Proteins"/>
</dbReference>
<dbReference type="CDD" id="cd00063">
    <property type="entry name" value="FN3"/>
    <property type="match status" value="2"/>
</dbReference>
<dbReference type="SUPFAM" id="SSF56487">
    <property type="entry name" value="SRCR-like"/>
    <property type="match status" value="1"/>
</dbReference>
<dbReference type="Proteomes" id="UP001152795">
    <property type="component" value="Unassembled WGS sequence"/>
</dbReference>
<dbReference type="PANTHER" id="PTHR46708:SF2">
    <property type="entry name" value="FIBRONECTIN TYPE-III DOMAIN-CONTAINING PROTEIN"/>
    <property type="match status" value="1"/>
</dbReference>